<comment type="caution">
    <text evidence="1">The sequence shown here is derived from an EMBL/GenBank/DDBJ whole genome shotgun (WGS) entry which is preliminary data.</text>
</comment>
<accession>A0A9X6F1N9</accession>
<dbReference type="Proteomes" id="UP000195129">
    <property type="component" value="Unassembled WGS sequence"/>
</dbReference>
<dbReference type="RefSeq" id="WP_087967869.1">
    <property type="nucleotide sequence ID" value="NZ_NFDN01000077.1"/>
</dbReference>
<dbReference type="EMBL" id="NFDN01000077">
    <property type="protein sequence ID" value="OTY50998.1"/>
    <property type="molecule type" value="Genomic_DNA"/>
</dbReference>
<proteinExistence type="predicted"/>
<name>A0A9X6F1N9_BACTU</name>
<evidence type="ECO:0000313" key="2">
    <source>
        <dbReference type="Proteomes" id="UP000195129"/>
    </source>
</evidence>
<protein>
    <submittedName>
        <fullName evidence="1">Uncharacterized protein</fullName>
    </submittedName>
</protein>
<reference evidence="1 2" key="1">
    <citation type="submission" date="2016-10" db="EMBL/GenBank/DDBJ databases">
        <title>Comparative genomics of Bacillus thuringiensis reveals a path to pathogens against multiple invertebrate hosts.</title>
        <authorList>
            <person name="Zheng J."/>
            <person name="Gao Q."/>
            <person name="Liu H."/>
            <person name="Peng D."/>
            <person name="Ruan L."/>
            <person name="Sun M."/>
        </authorList>
    </citation>
    <scope>NUCLEOTIDE SEQUENCE [LARGE SCALE GENOMIC DNA]</scope>
    <source>
        <strain evidence="1">BGSC 4CA1</strain>
    </source>
</reference>
<gene>
    <name evidence="1" type="ORF">BK746_30265</name>
</gene>
<sequence length="62" mass="7129">MENKSILKGGLSIISQCKKETNDIWHAHFGAAAIASYFNHIKRAPNYKDIILEKLFILNERQ</sequence>
<dbReference type="AlphaFoldDB" id="A0A9X6F1N9"/>
<organism evidence="1 2">
    <name type="scientific">Bacillus thuringiensis serovar yosoo</name>
    <dbReference type="NCBI Taxonomy" id="180848"/>
    <lineage>
        <taxon>Bacteria</taxon>
        <taxon>Bacillati</taxon>
        <taxon>Bacillota</taxon>
        <taxon>Bacilli</taxon>
        <taxon>Bacillales</taxon>
        <taxon>Bacillaceae</taxon>
        <taxon>Bacillus</taxon>
        <taxon>Bacillus cereus group</taxon>
    </lineage>
</organism>
<evidence type="ECO:0000313" key="1">
    <source>
        <dbReference type="EMBL" id="OTY50998.1"/>
    </source>
</evidence>